<evidence type="ECO:0008006" key="6">
    <source>
        <dbReference type="Google" id="ProtNLM"/>
    </source>
</evidence>
<dbReference type="EMBL" id="PPHD01036731">
    <property type="protein sequence ID" value="POI25051.1"/>
    <property type="molecule type" value="Genomic_DNA"/>
</dbReference>
<dbReference type="Pfam" id="PF22959">
    <property type="entry name" value="Ig_NUP210_15th"/>
    <property type="match status" value="1"/>
</dbReference>
<feature type="domain" description="NUP210 C-terminal Ig-like" evidence="1">
    <location>
        <begin position="200"/>
        <end position="298"/>
    </location>
</feature>
<proteinExistence type="predicted"/>
<dbReference type="InterPro" id="IPR055094">
    <property type="entry name" value="NUP210_Ig15"/>
</dbReference>
<evidence type="ECO:0000259" key="2">
    <source>
        <dbReference type="Pfam" id="PF22959"/>
    </source>
</evidence>
<gene>
    <name evidence="4" type="ORF">CIB84_011199</name>
</gene>
<sequence length="384" mass="42098">GIKKRQLKFFTCDVLQVYPISYLRISMSPILRTQNKEALLALPLGVTLTFTVHFHDNSGDTFHSHNSVLNFATNRDDFVQIGKGATNNTFVIRTVNVGLTLLKVWDAEHSGIADYIPLPVQHAIFPELTDVVVGDVLCLSTSLTNQEGVPGIWSSSSNSVLQIDSKTGVAVAKDSGVATVYYEIPGLLKTYREVSDAFDFPARDMFVAEPGFDAISGHYTCSITMHRLTDKQLKHLSMSKTALRVTASIQGSHFSGEQIGTEVPFNPGFYADQTEVLLSNHYTSADVKIFGATEILDTLEVKCGSPTVKAFEKEKSYGLPSYTVYTVSLSDPRVSSQGSLSTALTVSSPMTDQTITIPVTVIYLTDRTSAPVRREFISRLHVPE</sequence>
<evidence type="ECO:0000313" key="5">
    <source>
        <dbReference type="Proteomes" id="UP000237246"/>
    </source>
</evidence>
<feature type="non-terminal residue" evidence="4">
    <location>
        <position position="1"/>
    </location>
</feature>
<feature type="domain" description="NUP210 Ig-like" evidence="2">
    <location>
        <begin position="18"/>
        <end position="120"/>
    </location>
</feature>
<dbReference type="PANTHER" id="PTHR23019:SF2">
    <property type="entry name" value="NUCLEAR PORE MEMBRANE GLYCOPROTEIN 210"/>
    <property type="match status" value="1"/>
</dbReference>
<dbReference type="Proteomes" id="UP000237246">
    <property type="component" value="Unassembled WGS sequence"/>
</dbReference>
<keyword evidence="5" id="KW-1185">Reference proteome</keyword>
<feature type="domain" description="NUP210 Ig-like" evidence="3">
    <location>
        <begin position="123"/>
        <end position="193"/>
    </location>
</feature>
<evidence type="ECO:0000259" key="3">
    <source>
        <dbReference type="Pfam" id="PF25354"/>
    </source>
</evidence>
<dbReference type="OrthoDB" id="361283at2759"/>
<dbReference type="GO" id="GO:0005643">
    <property type="term" value="C:nuclear pore"/>
    <property type="evidence" value="ECO:0007669"/>
    <property type="project" value="TreeGrafter"/>
</dbReference>
<organism evidence="4 5">
    <name type="scientific">Bambusicola thoracicus</name>
    <name type="common">Chinese bamboo-partridge</name>
    <name type="synonym">Perdix thoracica</name>
    <dbReference type="NCBI Taxonomy" id="9083"/>
    <lineage>
        <taxon>Eukaryota</taxon>
        <taxon>Metazoa</taxon>
        <taxon>Chordata</taxon>
        <taxon>Craniata</taxon>
        <taxon>Vertebrata</taxon>
        <taxon>Euteleostomi</taxon>
        <taxon>Archelosauria</taxon>
        <taxon>Archosauria</taxon>
        <taxon>Dinosauria</taxon>
        <taxon>Saurischia</taxon>
        <taxon>Theropoda</taxon>
        <taxon>Coelurosauria</taxon>
        <taxon>Aves</taxon>
        <taxon>Neognathae</taxon>
        <taxon>Galloanserae</taxon>
        <taxon>Galliformes</taxon>
        <taxon>Phasianidae</taxon>
        <taxon>Perdicinae</taxon>
        <taxon>Bambusicola</taxon>
    </lineage>
</organism>
<dbReference type="AlphaFoldDB" id="A0A2P4SLQ2"/>
<dbReference type="InterPro" id="IPR045197">
    <property type="entry name" value="NUP210-like"/>
</dbReference>
<accession>A0A2P4SLQ2</accession>
<dbReference type="InterPro" id="IPR057586">
    <property type="entry name" value="Ig_NUP210_16th"/>
</dbReference>
<dbReference type="Pfam" id="PF22957">
    <property type="entry name" value="NUP210_Ig"/>
    <property type="match status" value="1"/>
</dbReference>
<evidence type="ECO:0000259" key="1">
    <source>
        <dbReference type="Pfam" id="PF22957"/>
    </source>
</evidence>
<dbReference type="Pfam" id="PF25354">
    <property type="entry name" value="Ig_NUP210_16th"/>
    <property type="match status" value="1"/>
</dbReference>
<dbReference type="InterPro" id="IPR055095">
    <property type="entry name" value="NUP210_Ig_C"/>
</dbReference>
<name>A0A2P4SLQ2_BAMTH</name>
<protein>
    <recommendedName>
        <fullName evidence="6">BIG2 domain-containing protein</fullName>
    </recommendedName>
</protein>
<reference evidence="4 5" key="1">
    <citation type="submission" date="2018-01" db="EMBL/GenBank/DDBJ databases">
        <title>Comparison of the Chinese Bamboo Partridge and Red Junglefowl genome sequences highlights the importance of demography in genome evolution.</title>
        <authorList>
            <person name="Tiley G.P."/>
            <person name="Kimball R.T."/>
            <person name="Braun E.L."/>
            <person name="Burleigh J.G."/>
        </authorList>
    </citation>
    <scope>NUCLEOTIDE SEQUENCE [LARGE SCALE GENOMIC DNA]</scope>
    <source>
        <strain evidence="4">RTK389</strain>
        <tissue evidence="4">Blood</tissue>
    </source>
</reference>
<dbReference type="PANTHER" id="PTHR23019">
    <property type="entry name" value="NUCLEAR PORE MEMBRANE GLYCOPROTEIN GP210-RELATED"/>
    <property type="match status" value="1"/>
</dbReference>
<comment type="caution">
    <text evidence="4">The sequence shown here is derived from an EMBL/GenBank/DDBJ whole genome shotgun (WGS) entry which is preliminary data.</text>
</comment>
<evidence type="ECO:0000313" key="4">
    <source>
        <dbReference type="EMBL" id="POI25051.1"/>
    </source>
</evidence>